<dbReference type="Proteomes" id="UP000613030">
    <property type="component" value="Unassembled WGS sequence"/>
</dbReference>
<dbReference type="EMBL" id="JAERRB010000002">
    <property type="protein sequence ID" value="MBL0741051.1"/>
    <property type="molecule type" value="Genomic_DNA"/>
</dbReference>
<comment type="caution">
    <text evidence="2">The sequence shown here is derived from an EMBL/GenBank/DDBJ whole genome shotgun (WGS) entry which is preliminary data.</text>
</comment>
<keyword evidence="3" id="KW-1185">Reference proteome</keyword>
<gene>
    <name evidence="2" type="ORF">JI741_07455</name>
</gene>
<feature type="transmembrane region" description="Helical" evidence="1">
    <location>
        <begin position="85"/>
        <end position="106"/>
    </location>
</feature>
<name>A0ABS1KRY7_9BACT</name>
<reference evidence="2 3" key="1">
    <citation type="submission" date="2021-01" db="EMBL/GenBank/DDBJ databases">
        <title>Chryseolinea sp. Jin1 Genome sequencing and assembly.</title>
        <authorList>
            <person name="Kim I."/>
        </authorList>
    </citation>
    <scope>NUCLEOTIDE SEQUENCE [LARGE SCALE GENOMIC DNA]</scope>
    <source>
        <strain evidence="2 3">Jin1</strain>
    </source>
</reference>
<sequence>MKKLILTSILGGILVLAIGMLIAQVVQALFPALQTEYQNVHLFRTQSDPAMLVYFVHPFFFSMAFAWVWKKTRALSDTGSNWRKAIRFAFACWIVSTVPGMMISYASFPISLLMTATWAVSALAEFTCLGLLFSKLMNETSTHTLPDKSVA</sequence>
<protein>
    <recommendedName>
        <fullName evidence="4">DUF2975 domain-containing protein</fullName>
    </recommendedName>
</protein>
<keyword evidence="1" id="KW-1133">Transmembrane helix</keyword>
<keyword evidence="1" id="KW-0812">Transmembrane</keyword>
<evidence type="ECO:0000313" key="3">
    <source>
        <dbReference type="Proteomes" id="UP000613030"/>
    </source>
</evidence>
<evidence type="ECO:0008006" key="4">
    <source>
        <dbReference type="Google" id="ProtNLM"/>
    </source>
</evidence>
<organism evidence="2 3">
    <name type="scientific">Chryseolinea lacunae</name>
    <dbReference type="NCBI Taxonomy" id="2801331"/>
    <lineage>
        <taxon>Bacteria</taxon>
        <taxon>Pseudomonadati</taxon>
        <taxon>Bacteroidota</taxon>
        <taxon>Cytophagia</taxon>
        <taxon>Cytophagales</taxon>
        <taxon>Fulvivirgaceae</taxon>
        <taxon>Chryseolinea</taxon>
    </lineage>
</organism>
<dbReference type="RefSeq" id="WP_202008413.1">
    <property type="nucleotide sequence ID" value="NZ_JAERRB010000002.1"/>
</dbReference>
<accession>A0ABS1KRY7</accession>
<keyword evidence="1" id="KW-0472">Membrane</keyword>
<evidence type="ECO:0000313" key="2">
    <source>
        <dbReference type="EMBL" id="MBL0741051.1"/>
    </source>
</evidence>
<evidence type="ECO:0000256" key="1">
    <source>
        <dbReference type="SAM" id="Phobius"/>
    </source>
</evidence>
<proteinExistence type="predicted"/>
<feature type="transmembrane region" description="Helical" evidence="1">
    <location>
        <begin position="52"/>
        <end position="69"/>
    </location>
</feature>
<feature type="transmembrane region" description="Helical" evidence="1">
    <location>
        <begin position="112"/>
        <end position="133"/>
    </location>
</feature>